<dbReference type="EMBL" id="AICN01000050">
    <property type="protein sequence ID" value="EHS86032.1"/>
    <property type="molecule type" value="Genomic_DNA"/>
</dbReference>
<keyword evidence="4" id="KW-1003">Cell membrane</keyword>
<comment type="subcellular location">
    <subcellularLocation>
        <location evidence="1">Cell membrane</location>
        <topology evidence="1">Multi-pass membrane protein</topology>
    </subcellularLocation>
</comment>
<dbReference type="GO" id="GO:0140359">
    <property type="term" value="F:ABC-type transporter activity"/>
    <property type="evidence" value="ECO:0007669"/>
    <property type="project" value="InterPro"/>
</dbReference>
<evidence type="ECO:0000256" key="5">
    <source>
        <dbReference type="ARBA" id="ARBA00022692"/>
    </source>
</evidence>
<feature type="transmembrane region" description="Helical" evidence="8">
    <location>
        <begin position="285"/>
        <end position="302"/>
    </location>
</feature>
<dbReference type="PANTHER" id="PTHR30294:SF38">
    <property type="entry name" value="TRANSPORT PERMEASE PROTEIN"/>
    <property type="match status" value="1"/>
</dbReference>
<dbReference type="InterPro" id="IPR013525">
    <property type="entry name" value="ABC2_TM"/>
</dbReference>
<evidence type="ECO:0000256" key="8">
    <source>
        <dbReference type="SAM" id="Phobius"/>
    </source>
</evidence>
<evidence type="ECO:0000256" key="7">
    <source>
        <dbReference type="ARBA" id="ARBA00023136"/>
    </source>
</evidence>
<proteinExistence type="inferred from homology"/>
<keyword evidence="6 8" id="KW-1133">Transmembrane helix</keyword>
<sequence length="366" mass="40384">MKKTLAIAMRVLKQLLRDKRTLALMFIAPILIMWLLNVMFSANTTTNVKLATVDLDSALVTQLDQTKHVTVKEYQSKAQANRTVKNDRADAAIVQTSTNHYSITYANTDSSKTTMTKQVFQQALTKVGVRQLTTTMQTMAKATGTSVPSATTSTKITNHYDYGNSDTGFFTKMVPILMSFFIFFFVFLISGMALLNERTTGTLDRLLATPVRRAEIVFGYMLSYGLVAIVQTIVIVWATIGLLNIEVVGSIFSIVIITAILAFVALAFGILMSTFANSEFQMMQFIPLVIVPQVFFSGIIPLDQMASWVQVIGKILPITYAGDALSQIILHGTSITDLGGDILALLIFLIILTTANILGMKRYRKV</sequence>
<keyword evidence="5 8" id="KW-0812">Transmembrane</keyword>
<feature type="transmembrane region" description="Helical" evidence="8">
    <location>
        <begin position="216"/>
        <end position="245"/>
    </location>
</feature>
<evidence type="ECO:0000256" key="6">
    <source>
        <dbReference type="ARBA" id="ARBA00022989"/>
    </source>
</evidence>
<comment type="caution">
    <text evidence="10">The sequence shown here is derived from an EMBL/GenBank/DDBJ whole genome shotgun (WGS) entry which is preliminary data.</text>
</comment>
<organism evidence="10 11">
    <name type="scientific">Limosilactobacillus gastricus PS3</name>
    <dbReference type="NCBI Taxonomy" id="1144300"/>
    <lineage>
        <taxon>Bacteria</taxon>
        <taxon>Bacillati</taxon>
        <taxon>Bacillota</taxon>
        <taxon>Bacilli</taxon>
        <taxon>Lactobacillales</taxon>
        <taxon>Lactobacillaceae</taxon>
        <taxon>Limosilactobacillus</taxon>
    </lineage>
</organism>
<evidence type="ECO:0000313" key="11">
    <source>
        <dbReference type="Proteomes" id="UP000004567"/>
    </source>
</evidence>
<feature type="transmembrane region" description="Helical" evidence="8">
    <location>
        <begin position="21"/>
        <end position="40"/>
    </location>
</feature>
<evidence type="ECO:0000256" key="2">
    <source>
        <dbReference type="ARBA" id="ARBA00007783"/>
    </source>
</evidence>
<dbReference type="PATRIC" id="fig|1144300.3.peg.1138"/>
<dbReference type="PANTHER" id="PTHR30294">
    <property type="entry name" value="MEMBRANE COMPONENT OF ABC TRANSPORTER YHHJ-RELATED"/>
    <property type="match status" value="1"/>
</dbReference>
<evidence type="ECO:0000256" key="4">
    <source>
        <dbReference type="ARBA" id="ARBA00022475"/>
    </source>
</evidence>
<feature type="transmembrane region" description="Helical" evidence="8">
    <location>
        <begin position="342"/>
        <end position="360"/>
    </location>
</feature>
<feature type="domain" description="ABC transmembrane type-2" evidence="9">
    <location>
        <begin position="132"/>
        <end position="363"/>
    </location>
</feature>
<reference evidence="10 11" key="1">
    <citation type="journal article" date="2013" name="Genome Announc.">
        <title>Genome Sequence of Lactobacillus gastricus PS3, a Strain Isolated from Human Milk.</title>
        <authorList>
            <person name="Martin V."/>
            <person name="Cardenas N."/>
            <person name="Jimenez E."/>
            <person name="Maldonado A."/>
            <person name="Rodriguez J.M."/>
            <person name="Fernandez L."/>
        </authorList>
    </citation>
    <scope>NUCLEOTIDE SEQUENCE [LARGE SCALE GENOMIC DNA]</scope>
    <source>
        <strain evidence="10 11">PS3</strain>
    </source>
</reference>
<name>H4GJV8_9LACO</name>
<protein>
    <submittedName>
        <fullName evidence="10">ABC transporter permease component</fullName>
    </submittedName>
</protein>
<dbReference type="STRING" id="1144300.PS3_17970"/>
<comment type="similarity">
    <text evidence="2">Belongs to the ABC-2 integral membrane protein family.</text>
</comment>
<keyword evidence="3" id="KW-0813">Transport</keyword>
<keyword evidence="7 8" id="KW-0472">Membrane</keyword>
<evidence type="ECO:0000313" key="10">
    <source>
        <dbReference type="EMBL" id="EHS86032.1"/>
    </source>
</evidence>
<dbReference type="OrthoDB" id="9776218at2"/>
<dbReference type="Pfam" id="PF12698">
    <property type="entry name" value="ABC2_membrane_3"/>
    <property type="match status" value="1"/>
</dbReference>
<feature type="transmembrane region" description="Helical" evidence="8">
    <location>
        <begin position="251"/>
        <end position="273"/>
    </location>
</feature>
<gene>
    <name evidence="10" type="ORF">PS3_17970</name>
</gene>
<dbReference type="AlphaFoldDB" id="H4GJV8"/>
<dbReference type="InterPro" id="IPR051449">
    <property type="entry name" value="ABC-2_transporter_component"/>
</dbReference>
<feature type="transmembrane region" description="Helical" evidence="8">
    <location>
        <begin position="173"/>
        <end position="195"/>
    </location>
</feature>
<dbReference type="GO" id="GO:0005886">
    <property type="term" value="C:plasma membrane"/>
    <property type="evidence" value="ECO:0007669"/>
    <property type="project" value="UniProtKB-SubCell"/>
</dbReference>
<evidence type="ECO:0000259" key="9">
    <source>
        <dbReference type="PROSITE" id="PS51012"/>
    </source>
</evidence>
<dbReference type="Proteomes" id="UP000004567">
    <property type="component" value="Unassembled WGS sequence"/>
</dbReference>
<accession>H4GJV8</accession>
<evidence type="ECO:0000256" key="3">
    <source>
        <dbReference type="ARBA" id="ARBA00022448"/>
    </source>
</evidence>
<dbReference type="InterPro" id="IPR047817">
    <property type="entry name" value="ABC2_TM_bact-type"/>
</dbReference>
<dbReference type="RefSeq" id="WP_007122341.1">
    <property type="nucleotide sequence ID" value="NZ_AICN01000050.1"/>
</dbReference>
<dbReference type="PROSITE" id="PS51012">
    <property type="entry name" value="ABC_TM2"/>
    <property type="match status" value="1"/>
</dbReference>
<evidence type="ECO:0000256" key="1">
    <source>
        <dbReference type="ARBA" id="ARBA00004651"/>
    </source>
</evidence>